<gene>
    <name evidence="2" type="ORF">BT96DRAFT_212205</name>
</gene>
<organism evidence="2 3">
    <name type="scientific">Gymnopus androsaceus JB14</name>
    <dbReference type="NCBI Taxonomy" id="1447944"/>
    <lineage>
        <taxon>Eukaryota</taxon>
        <taxon>Fungi</taxon>
        <taxon>Dikarya</taxon>
        <taxon>Basidiomycota</taxon>
        <taxon>Agaricomycotina</taxon>
        <taxon>Agaricomycetes</taxon>
        <taxon>Agaricomycetidae</taxon>
        <taxon>Agaricales</taxon>
        <taxon>Marasmiineae</taxon>
        <taxon>Omphalotaceae</taxon>
        <taxon>Gymnopus</taxon>
    </lineage>
</organism>
<name>A0A6A4H8T4_9AGAR</name>
<dbReference type="EMBL" id="ML769565">
    <property type="protein sequence ID" value="KAE9393744.1"/>
    <property type="molecule type" value="Genomic_DNA"/>
</dbReference>
<reference evidence="2" key="1">
    <citation type="journal article" date="2019" name="Environ. Microbiol.">
        <title>Fungal ecological strategies reflected in gene transcription - a case study of two litter decomposers.</title>
        <authorList>
            <person name="Barbi F."/>
            <person name="Kohler A."/>
            <person name="Barry K."/>
            <person name="Baskaran P."/>
            <person name="Daum C."/>
            <person name="Fauchery L."/>
            <person name="Ihrmark K."/>
            <person name="Kuo A."/>
            <person name="LaButti K."/>
            <person name="Lipzen A."/>
            <person name="Morin E."/>
            <person name="Grigoriev I.V."/>
            <person name="Henrissat B."/>
            <person name="Lindahl B."/>
            <person name="Martin F."/>
        </authorList>
    </citation>
    <scope>NUCLEOTIDE SEQUENCE</scope>
    <source>
        <strain evidence="2">JB14</strain>
    </source>
</reference>
<dbReference type="Proteomes" id="UP000799118">
    <property type="component" value="Unassembled WGS sequence"/>
</dbReference>
<protein>
    <submittedName>
        <fullName evidence="2">Uncharacterized protein</fullName>
    </submittedName>
</protein>
<proteinExistence type="predicted"/>
<evidence type="ECO:0000313" key="2">
    <source>
        <dbReference type="EMBL" id="KAE9393744.1"/>
    </source>
</evidence>
<keyword evidence="3" id="KW-1185">Reference proteome</keyword>
<sequence>MDNFLEIVPSSCSPIRESSSMAQLNNNNEDKSLEIVPSSSSLIRELLLPSNTTPRRKVDNSLEIVPSSCSLIRELSVASGRNLDTSMAVDVQDLDRTSKSIGKKRKRHSKDLEIVEDSQPFISSSSSSSSARAQNILRSCGGANPVANSQ</sequence>
<feature type="region of interest" description="Disordered" evidence="1">
    <location>
        <begin position="117"/>
        <end position="150"/>
    </location>
</feature>
<evidence type="ECO:0000256" key="1">
    <source>
        <dbReference type="SAM" id="MobiDB-lite"/>
    </source>
</evidence>
<accession>A0A6A4H8T4</accession>
<evidence type="ECO:0000313" key="3">
    <source>
        <dbReference type="Proteomes" id="UP000799118"/>
    </source>
</evidence>
<dbReference type="AlphaFoldDB" id="A0A6A4H8T4"/>